<dbReference type="RefSeq" id="WP_073012973.1">
    <property type="nucleotide sequence ID" value="NZ_FRBW01000002.1"/>
</dbReference>
<evidence type="ECO:0000259" key="3">
    <source>
        <dbReference type="PROSITE" id="PS51186"/>
    </source>
</evidence>
<name>A0A1M7HDL9_9HYPH</name>
<keyword evidence="2 4" id="KW-0012">Acyltransferase</keyword>
<accession>A0A1M7HDL9</accession>
<dbReference type="EMBL" id="FRBW01000002">
    <property type="protein sequence ID" value="SHM26642.1"/>
    <property type="molecule type" value="Genomic_DNA"/>
</dbReference>
<evidence type="ECO:0000313" key="4">
    <source>
        <dbReference type="EMBL" id="SHM26642.1"/>
    </source>
</evidence>
<dbReference type="AlphaFoldDB" id="A0A1M7HDL9"/>
<dbReference type="InterPro" id="IPR050832">
    <property type="entry name" value="Bact_Acetyltransf"/>
</dbReference>
<proteinExistence type="predicted"/>
<keyword evidence="5" id="KW-1185">Reference proteome</keyword>
<evidence type="ECO:0000256" key="2">
    <source>
        <dbReference type="ARBA" id="ARBA00023315"/>
    </source>
</evidence>
<keyword evidence="1 4" id="KW-0808">Transferase</keyword>
<protein>
    <submittedName>
        <fullName evidence="4">L-amino acid N-acyltransferase YncA</fullName>
    </submittedName>
</protein>
<dbReference type="Gene3D" id="3.40.630.30">
    <property type="match status" value="1"/>
</dbReference>
<dbReference type="SUPFAM" id="SSF55729">
    <property type="entry name" value="Acyl-CoA N-acyltransferases (Nat)"/>
    <property type="match status" value="1"/>
</dbReference>
<dbReference type="OrthoDB" id="7595389at2"/>
<evidence type="ECO:0000313" key="5">
    <source>
        <dbReference type="Proteomes" id="UP000186002"/>
    </source>
</evidence>
<evidence type="ECO:0000256" key="1">
    <source>
        <dbReference type="ARBA" id="ARBA00022679"/>
    </source>
</evidence>
<organism evidence="4 5">
    <name type="scientific">Roseibium suaedae</name>
    <dbReference type="NCBI Taxonomy" id="735517"/>
    <lineage>
        <taxon>Bacteria</taxon>
        <taxon>Pseudomonadati</taxon>
        <taxon>Pseudomonadota</taxon>
        <taxon>Alphaproteobacteria</taxon>
        <taxon>Hyphomicrobiales</taxon>
        <taxon>Stappiaceae</taxon>
        <taxon>Roseibium</taxon>
    </lineage>
</organism>
<dbReference type="Proteomes" id="UP000186002">
    <property type="component" value="Unassembled WGS sequence"/>
</dbReference>
<gene>
    <name evidence="4" type="ORF">SAMN05444272_2194</name>
</gene>
<feature type="domain" description="N-acetyltransferase" evidence="3">
    <location>
        <begin position="17"/>
        <end position="162"/>
    </location>
</feature>
<dbReference type="InterPro" id="IPR000182">
    <property type="entry name" value="GNAT_dom"/>
</dbReference>
<dbReference type="Pfam" id="PF00583">
    <property type="entry name" value="Acetyltransf_1"/>
    <property type="match status" value="1"/>
</dbReference>
<dbReference type="GO" id="GO:0016747">
    <property type="term" value="F:acyltransferase activity, transferring groups other than amino-acyl groups"/>
    <property type="evidence" value="ECO:0007669"/>
    <property type="project" value="InterPro"/>
</dbReference>
<dbReference type="PANTHER" id="PTHR43877">
    <property type="entry name" value="AMINOALKYLPHOSPHONATE N-ACETYLTRANSFERASE-RELATED-RELATED"/>
    <property type="match status" value="1"/>
</dbReference>
<dbReference type="InterPro" id="IPR016181">
    <property type="entry name" value="Acyl_CoA_acyltransferase"/>
</dbReference>
<reference evidence="4 5" key="1">
    <citation type="submission" date="2016-11" db="EMBL/GenBank/DDBJ databases">
        <authorList>
            <person name="Jaros S."/>
            <person name="Januszkiewicz K."/>
            <person name="Wedrychowicz H."/>
        </authorList>
    </citation>
    <scope>NUCLEOTIDE SEQUENCE [LARGE SCALE GENOMIC DNA]</scope>
    <source>
        <strain evidence="4 5">DSM 22153</strain>
    </source>
</reference>
<dbReference type="STRING" id="735517.SAMN05444272_2194"/>
<sequence>MKDIVLTVTSPPSNLKPIVRPARVEDLDGVLALFRQLIPDDPVLDPETARTTWARLLSSGFTTVFVTEIDGLPAACCTLAIIPNLSRGARPYGVIENVITDAAHRRKGLGHAVLHAARDLAWQEGCYKLLLATGSKKESTLRFYETAGFRTGTKTYFEMRQN</sequence>
<dbReference type="CDD" id="cd04301">
    <property type="entry name" value="NAT_SF"/>
    <property type="match status" value="1"/>
</dbReference>
<dbReference type="PROSITE" id="PS51186">
    <property type="entry name" value="GNAT"/>
    <property type="match status" value="1"/>
</dbReference>